<dbReference type="InterPro" id="IPR036390">
    <property type="entry name" value="WH_DNA-bd_sf"/>
</dbReference>
<dbReference type="CDD" id="cd00090">
    <property type="entry name" value="HTH_ARSR"/>
    <property type="match status" value="1"/>
</dbReference>
<proteinExistence type="predicted"/>
<feature type="region of interest" description="Disordered" evidence="1">
    <location>
        <begin position="1"/>
        <end position="20"/>
    </location>
</feature>
<evidence type="ECO:0000256" key="1">
    <source>
        <dbReference type="SAM" id="MobiDB-lite"/>
    </source>
</evidence>
<dbReference type="OrthoDB" id="3399802at2"/>
<reference evidence="3" key="1">
    <citation type="submission" date="2016-10" db="EMBL/GenBank/DDBJ databases">
        <authorList>
            <person name="Varghese N."/>
            <person name="Submissions S."/>
        </authorList>
    </citation>
    <scope>NUCLEOTIDE SEQUENCE [LARGE SCALE GENOMIC DNA]</scope>
    <source>
        <strain evidence="3">CGMCC 4.3510</strain>
    </source>
</reference>
<dbReference type="Gene3D" id="1.10.10.10">
    <property type="entry name" value="Winged helix-like DNA-binding domain superfamily/Winged helix DNA-binding domain"/>
    <property type="match status" value="1"/>
</dbReference>
<dbReference type="InterPro" id="IPR011991">
    <property type="entry name" value="ArsR-like_HTH"/>
</dbReference>
<dbReference type="EMBL" id="FONG01000003">
    <property type="protein sequence ID" value="SFE53684.1"/>
    <property type="molecule type" value="Genomic_DNA"/>
</dbReference>
<dbReference type="Proteomes" id="UP000199323">
    <property type="component" value="Unassembled WGS sequence"/>
</dbReference>
<protein>
    <submittedName>
        <fullName evidence="2">Predicted transcriptional regulator, ArsR family</fullName>
    </submittedName>
</protein>
<dbReference type="AlphaFoldDB" id="A0A1I2BBY6"/>
<name>A0A1I2BBY6_9ACTN</name>
<dbReference type="STRING" id="380248.SAMN05216251_103440"/>
<evidence type="ECO:0000313" key="3">
    <source>
        <dbReference type="Proteomes" id="UP000199323"/>
    </source>
</evidence>
<dbReference type="SUPFAM" id="SSF46785">
    <property type="entry name" value="Winged helix' DNA-binding domain"/>
    <property type="match status" value="1"/>
</dbReference>
<dbReference type="InterPro" id="IPR036388">
    <property type="entry name" value="WH-like_DNA-bd_sf"/>
</dbReference>
<dbReference type="Pfam" id="PF12840">
    <property type="entry name" value="HTH_20"/>
    <property type="match status" value="1"/>
</dbReference>
<gene>
    <name evidence="2" type="ORF">SAMN05216251_103440</name>
</gene>
<accession>A0A1I2BBY6</accession>
<evidence type="ECO:0000313" key="2">
    <source>
        <dbReference type="EMBL" id="SFE53684.1"/>
    </source>
</evidence>
<sequence length="242" mass="25454">MTKPTGPADPSPDGTEAPVGRRRDVLDALRRSAAPLSIAGIARDLGVHPNTVRFHLDTLVGQGLAEQVGAVRTGPGRPPLMFRARPGMDPAGPRNYRLLASILVGELAQRRSPGRAAVAAGRAWGERLAGPPHGAASGPMPGPLTEDRTVRALLRLLDEWGFAPEHPAPGGADRIGLRHCPFLDLAEGRPDVVCPVHLGLIQGALTTMNGALTADRLEPFVEPGLCVIHLGRTTATLEEAAR</sequence>
<keyword evidence="3" id="KW-1185">Reference proteome</keyword>
<organism evidence="2 3">
    <name type="scientific">Actinacidiphila alni</name>
    <dbReference type="NCBI Taxonomy" id="380248"/>
    <lineage>
        <taxon>Bacteria</taxon>
        <taxon>Bacillati</taxon>
        <taxon>Actinomycetota</taxon>
        <taxon>Actinomycetes</taxon>
        <taxon>Kitasatosporales</taxon>
        <taxon>Streptomycetaceae</taxon>
        <taxon>Actinacidiphila</taxon>
    </lineage>
</organism>
<dbReference type="RefSeq" id="WP_093712624.1">
    <property type="nucleotide sequence ID" value="NZ_FONG01000003.1"/>
</dbReference>